<evidence type="ECO:0000256" key="4">
    <source>
        <dbReference type="ARBA" id="ARBA00023136"/>
    </source>
</evidence>
<reference evidence="9 10" key="1">
    <citation type="submission" date="2019-02" db="EMBL/GenBank/DDBJ databases">
        <title>Deep-cultivation of Planctomycetes and their phenomic and genomic characterization uncovers novel biology.</title>
        <authorList>
            <person name="Wiegand S."/>
            <person name="Jogler M."/>
            <person name="Boedeker C."/>
            <person name="Pinto D."/>
            <person name="Vollmers J."/>
            <person name="Rivas-Marin E."/>
            <person name="Kohn T."/>
            <person name="Peeters S.H."/>
            <person name="Heuer A."/>
            <person name="Rast P."/>
            <person name="Oberbeckmann S."/>
            <person name="Bunk B."/>
            <person name="Jeske O."/>
            <person name="Meyerdierks A."/>
            <person name="Storesund J.E."/>
            <person name="Kallscheuer N."/>
            <person name="Luecker S."/>
            <person name="Lage O.M."/>
            <person name="Pohl T."/>
            <person name="Merkel B.J."/>
            <person name="Hornburger P."/>
            <person name="Mueller R.-W."/>
            <person name="Bruemmer F."/>
            <person name="Labrenz M."/>
            <person name="Spormann A.M."/>
            <person name="Op Den Camp H."/>
            <person name="Overmann J."/>
            <person name="Amann R."/>
            <person name="Jetten M.S.M."/>
            <person name="Mascher T."/>
            <person name="Medema M.H."/>
            <person name="Devos D.P."/>
            <person name="Kaster A.-K."/>
            <person name="Ovreas L."/>
            <person name="Rohde M."/>
            <person name="Galperin M.Y."/>
            <person name="Jogler C."/>
        </authorList>
    </citation>
    <scope>NUCLEOTIDE SEQUENCE [LARGE SCALE GENOMIC DNA]</scope>
    <source>
        <strain evidence="9 10">CA13</strain>
    </source>
</reference>
<feature type="transmembrane region" description="Helical" evidence="6">
    <location>
        <begin position="296"/>
        <end position="315"/>
    </location>
</feature>
<dbReference type="Proteomes" id="UP000315010">
    <property type="component" value="Unassembled WGS sequence"/>
</dbReference>
<evidence type="ECO:0000256" key="6">
    <source>
        <dbReference type="SAM" id="Phobius"/>
    </source>
</evidence>
<dbReference type="AlphaFoldDB" id="A0A5C5Z1K8"/>
<dbReference type="Pfam" id="PF12821">
    <property type="entry name" value="ThrE_2"/>
    <property type="match status" value="1"/>
</dbReference>
<dbReference type="InterPro" id="IPR051361">
    <property type="entry name" value="ThrE/Ser_Exporter"/>
</dbReference>
<dbReference type="EMBL" id="SJPJ01000001">
    <property type="protein sequence ID" value="TWT81194.1"/>
    <property type="molecule type" value="Genomic_DNA"/>
</dbReference>
<feature type="transmembrane region" description="Helical" evidence="6">
    <location>
        <begin position="248"/>
        <end position="266"/>
    </location>
</feature>
<organism evidence="9 10">
    <name type="scientific">Novipirellula herctigrandis</name>
    <dbReference type="NCBI Taxonomy" id="2527986"/>
    <lineage>
        <taxon>Bacteria</taxon>
        <taxon>Pseudomonadati</taxon>
        <taxon>Planctomycetota</taxon>
        <taxon>Planctomycetia</taxon>
        <taxon>Pirellulales</taxon>
        <taxon>Pirellulaceae</taxon>
        <taxon>Novipirellula</taxon>
    </lineage>
</organism>
<dbReference type="PANTHER" id="PTHR31082">
    <property type="entry name" value="PHEROMONE-REGULATED MEMBRANE PROTEIN 10"/>
    <property type="match status" value="1"/>
</dbReference>
<evidence type="ECO:0000256" key="1">
    <source>
        <dbReference type="ARBA" id="ARBA00004141"/>
    </source>
</evidence>
<dbReference type="InterPro" id="IPR010619">
    <property type="entry name" value="ThrE-like_N"/>
</dbReference>
<feature type="domain" description="Threonine/Serine exporter ThrE" evidence="8">
    <location>
        <begin position="256"/>
        <end position="376"/>
    </location>
</feature>
<proteinExistence type="inferred from homology"/>
<feature type="transmembrane region" description="Helical" evidence="6">
    <location>
        <begin position="360"/>
        <end position="379"/>
    </location>
</feature>
<comment type="similarity">
    <text evidence="5">Belongs to the ThrE exporter (TC 2.A.79) family.</text>
</comment>
<evidence type="ECO:0000313" key="10">
    <source>
        <dbReference type="Proteomes" id="UP000315010"/>
    </source>
</evidence>
<feature type="transmembrane region" description="Helical" evidence="6">
    <location>
        <begin position="100"/>
        <end position="120"/>
    </location>
</feature>
<dbReference type="InterPro" id="IPR024528">
    <property type="entry name" value="ThrE_2"/>
</dbReference>
<keyword evidence="3 6" id="KW-1133">Transmembrane helix</keyword>
<evidence type="ECO:0000259" key="7">
    <source>
        <dbReference type="Pfam" id="PF06738"/>
    </source>
</evidence>
<keyword evidence="4 6" id="KW-0472">Membrane</keyword>
<accession>A0A5C5Z1K8</accession>
<evidence type="ECO:0000259" key="8">
    <source>
        <dbReference type="Pfam" id="PF12821"/>
    </source>
</evidence>
<keyword evidence="2 6" id="KW-0812">Transmembrane</keyword>
<protein>
    <recommendedName>
        <fullName evidence="11">Inner membrane protein YjjP</fullName>
    </recommendedName>
</protein>
<dbReference type="GO" id="GO:0022857">
    <property type="term" value="F:transmembrane transporter activity"/>
    <property type="evidence" value="ECO:0007669"/>
    <property type="project" value="InterPro"/>
</dbReference>
<dbReference type="GO" id="GO:0016020">
    <property type="term" value="C:membrane"/>
    <property type="evidence" value="ECO:0007669"/>
    <property type="project" value="UniProtKB-SubCell"/>
</dbReference>
<feature type="transmembrane region" description="Helical" evidence="6">
    <location>
        <begin position="273"/>
        <end position="290"/>
    </location>
</feature>
<evidence type="ECO:0000256" key="5">
    <source>
        <dbReference type="ARBA" id="ARBA00034125"/>
    </source>
</evidence>
<feature type="transmembrane region" description="Helical" evidence="6">
    <location>
        <begin position="322"/>
        <end position="340"/>
    </location>
</feature>
<comment type="subcellular location">
    <subcellularLocation>
        <location evidence="1">Membrane</location>
        <topology evidence="1">Multi-pass membrane protein</topology>
    </subcellularLocation>
</comment>
<evidence type="ECO:0000313" key="9">
    <source>
        <dbReference type="EMBL" id="TWT81194.1"/>
    </source>
</evidence>
<sequence length="385" mass="41156">MLLHRYGTPSHRLERVMTKVAASLGVEAIFLYTPTALVVSIKDAEGETTVVRRVDSGEVHVDKLFRADDVLSKLEAKEITIDLATKQLQSIDDSPPPYPFPVRSIACAISCGAIAVLLHGSRADFVAASMIGFCIAGIERAQTQFGQERNLVQPVAGFVAAIVSLAIAHFVMPIDDRLVTLAGLIVLIPGLSLTVALTELAVGHLSAGGARLAGALVSLLTLFLGVAIAWRFAQSWQNVPLQPDDPHWLWQWGALIIAPIAFAIVFQARVAQWPVIILVSLLGIFVSRSVNPFYGVEVATFAAAFAVGCGSNLYARMRDRPALIALTPAMIILVPGSIGYRSLSAMLDHQTIEGVEFGFNTLLIAVCLVGGLLTSNAVVPPKHIL</sequence>
<feature type="transmembrane region" description="Helical" evidence="6">
    <location>
        <begin position="20"/>
        <end position="41"/>
    </location>
</feature>
<dbReference type="Pfam" id="PF06738">
    <property type="entry name" value="ThrE"/>
    <property type="match status" value="1"/>
</dbReference>
<feature type="transmembrane region" description="Helical" evidence="6">
    <location>
        <begin position="212"/>
        <end position="233"/>
    </location>
</feature>
<feature type="transmembrane region" description="Helical" evidence="6">
    <location>
        <begin position="178"/>
        <end position="200"/>
    </location>
</feature>
<feature type="domain" description="Threonine/serine exporter-like N-terminal" evidence="7">
    <location>
        <begin position="2"/>
        <end position="232"/>
    </location>
</feature>
<keyword evidence="10" id="KW-1185">Reference proteome</keyword>
<evidence type="ECO:0000256" key="3">
    <source>
        <dbReference type="ARBA" id="ARBA00022989"/>
    </source>
</evidence>
<evidence type="ECO:0000256" key="2">
    <source>
        <dbReference type="ARBA" id="ARBA00022692"/>
    </source>
</evidence>
<gene>
    <name evidence="9" type="ORF">CA13_26420</name>
</gene>
<comment type="caution">
    <text evidence="9">The sequence shown here is derived from an EMBL/GenBank/DDBJ whole genome shotgun (WGS) entry which is preliminary data.</text>
</comment>
<dbReference type="PANTHER" id="PTHR31082:SF4">
    <property type="entry name" value="PHEROMONE-REGULATED MEMBRANE PROTEIN 10"/>
    <property type="match status" value="1"/>
</dbReference>
<evidence type="ECO:0008006" key="11">
    <source>
        <dbReference type="Google" id="ProtNLM"/>
    </source>
</evidence>
<feature type="transmembrane region" description="Helical" evidence="6">
    <location>
        <begin position="151"/>
        <end position="172"/>
    </location>
</feature>
<name>A0A5C5Z1K8_9BACT</name>